<feature type="compositionally biased region" description="Basic and acidic residues" evidence="1">
    <location>
        <begin position="54"/>
        <end position="70"/>
    </location>
</feature>
<feature type="compositionally biased region" description="Basic residues" evidence="1">
    <location>
        <begin position="20"/>
        <end position="29"/>
    </location>
</feature>
<gene>
    <name evidence="2" type="ORF">GN958_ATG09184</name>
</gene>
<name>A0A8S9UTW5_PHYIN</name>
<comment type="caution">
    <text evidence="2">The sequence shown here is derived from an EMBL/GenBank/DDBJ whole genome shotgun (WGS) entry which is preliminary data.</text>
</comment>
<dbReference type="AlphaFoldDB" id="A0A8S9UTW5"/>
<feature type="compositionally biased region" description="Basic and acidic residues" evidence="1">
    <location>
        <begin position="100"/>
        <end position="113"/>
    </location>
</feature>
<protein>
    <submittedName>
        <fullName evidence="2">Uncharacterized protein</fullName>
    </submittedName>
</protein>
<accession>A0A8S9UTW5</accession>
<reference evidence="2" key="1">
    <citation type="submission" date="2020-03" db="EMBL/GenBank/DDBJ databases">
        <title>Hybrid Assembly of Korean Phytophthora infestans isolates.</title>
        <authorList>
            <person name="Prokchorchik M."/>
            <person name="Lee Y."/>
            <person name="Seo J."/>
            <person name="Cho J.-H."/>
            <person name="Park Y.-E."/>
            <person name="Jang D.-C."/>
            <person name="Im J.-S."/>
            <person name="Choi J.-G."/>
            <person name="Park H.-J."/>
            <person name="Lee G.-B."/>
            <person name="Lee Y.-G."/>
            <person name="Hong S.-Y."/>
            <person name="Cho K."/>
            <person name="Sohn K.H."/>
        </authorList>
    </citation>
    <scope>NUCLEOTIDE SEQUENCE</scope>
    <source>
        <strain evidence="2">KR_2_A2</strain>
    </source>
</reference>
<dbReference type="Proteomes" id="UP000704712">
    <property type="component" value="Unassembled WGS sequence"/>
</dbReference>
<evidence type="ECO:0000256" key="1">
    <source>
        <dbReference type="SAM" id="MobiDB-lite"/>
    </source>
</evidence>
<evidence type="ECO:0000313" key="2">
    <source>
        <dbReference type="EMBL" id="KAF4141648.1"/>
    </source>
</evidence>
<proteinExistence type="predicted"/>
<feature type="region of interest" description="Disordered" evidence="1">
    <location>
        <begin position="17"/>
        <end position="113"/>
    </location>
</feature>
<dbReference type="EMBL" id="JAACNO010001296">
    <property type="protein sequence ID" value="KAF4141648.1"/>
    <property type="molecule type" value="Genomic_DNA"/>
</dbReference>
<sequence>MSLSGRQQILLSIYGAANEKKKKSFKKPQRPITSPALIRRASSVRRSSPFVHTASKEQQKADEREAKQDIEDQPASAEVLSTPPPLEACVQVTETPRSAAQREGRQRKVPTTRERSGYLVNIAKGVGSATETSKNTVISLMLLFKADDTQKHKSRVDKDGVRHTAPELDDTGDFVRWLRCGSTDRSIVGCLAEGSVLANKPRGFSSGFQDFSIQRSHDHVCRSQVEFEQKTSALIAGIEQMSPLLVVAVNSRSPIGSFEIAMELTRGTDRNPVVVVLHSMNASGCFPKFEDAKKKIESIVLFEAKRSPREEIQIQICLQ</sequence>
<organism evidence="2 3">
    <name type="scientific">Phytophthora infestans</name>
    <name type="common">Potato late blight agent</name>
    <name type="synonym">Botrytis infestans</name>
    <dbReference type="NCBI Taxonomy" id="4787"/>
    <lineage>
        <taxon>Eukaryota</taxon>
        <taxon>Sar</taxon>
        <taxon>Stramenopiles</taxon>
        <taxon>Oomycota</taxon>
        <taxon>Peronosporomycetes</taxon>
        <taxon>Peronosporales</taxon>
        <taxon>Peronosporaceae</taxon>
        <taxon>Phytophthora</taxon>
    </lineage>
</organism>
<evidence type="ECO:0000313" key="3">
    <source>
        <dbReference type="Proteomes" id="UP000704712"/>
    </source>
</evidence>